<keyword evidence="1" id="KW-0472">Membrane</keyword>
<feature type="transmembrane region" description="Helical" evidence="1">
    <location>
        <begin position="86"/>
        <end position="105"/>
    </location>
</feature>
<feature type="transmembrane region" description="Helical" evidence="1">
    <location>
        <begin position="21"/>
        <end position="46"/>
    </location>
</feature>
<keyword evidence="1" id="KW-1133">Transmembrane helix</keyword>
<comment type="caution">
    <text evidence="2">The sequence shown here is derived from an EMBL/GenBank/DDBJ whole genome shotgun (WGS) entry which is preliminary data.</text>
</comment>
<dbReference type="RefSeq" id="WP_209791810.1">
    <property type="nucleotide sequence ID" value="NZ_JAGIQF010000001.1"/>
</dbReference>
<reference evidence="2 3" key="1">
    <citation type="submission" date="2021-03" db="EMBL/GenBank/DDBJ databases">
        <title>Plant growth promoting bacteria isolated from wild legumes nodules and trapping Phaseolus vulgaris L. nodules in the center and southern Mexico.</title>
        <authorList>
            <person name="Estrada P."/>
        </authorList>
    </citation>
    <scope>NUCLEOTIDE SEQUENCE [LARGE SCALE GENOMIC DNA]</scope>
    <source>
        <strain evidence="2 3">MaGu-431</strain>
    </source>
</reference>
<sequence>MFNEIEKELKSSLHYHRKKASVFFMALLFVAIFILVGGLMFGGYLMQLLDKAGTYVLAAQSAGIEIGVSSKDTSPDIIKIATENNLGYVMLSGLIIFLFAIAALLKHHINRSSTIEDRLFFIQKAQAITKESASEQVISALLCKEEIPPPVVISPTAEVIEKISESITSRISSIISK</sequence>
<dbReference type="EMBL" id="JAGIQF010000001">
    <property type="protein sequence ID" value="MBP0601130.1"/>
    <property type="molecule type" value="Genomic_DNA"/>
</dbReference>
<accession>A0ABS4B2N6</accession>
<name>A0ABS4B2N6_9GAMM</name>
<proteinExistence type="predicted"/>
<protein>
    <submittedName>
        <fullName evidence="2">Uncharacterized protein</fullName>
    </submittedName>
</protein>
<keyword evidence="1" id="KW-0812">Transmembrane</keyword>
<organism evidence="2 3">
    <name type="scientific">Aeromonas sanarellii</name>
    <dbReference type="NCBI Taxonomy" id="633415"/>
    <lineage>
        <taxon>Bacteria</taxon>
        <taxon>Pseudomonadati</taxon>
        <taxon>Pseudomonadota</taxon>
        <taxon>Gammaproteobacteria</taxon>
        <taxon>Aeromonadales</taxon>
        <taxon>Aeromonadaceae</taxon>
        <taxon>Aeromonas</taxon>
    </lineage>
</organism>
<evidence type="ECO:0000256" key="1">
    <source>
        <dbReference type="SAM" id="Phobius"/>
    </source>
</evidence>
<gene>
    <name evidence="2" type="ORF">J8I01_01165</name>
</gene>
<dbReference type="Proteomes" id="UP000666661">
    <property type="component" value="Unassembled WGS sequence"/>
</dbReference>
<keyword evidence="3" id="KW-1185">Reference proteome</keyword>
<evidence type="ECO:0000313" key="2">
    <source>
        <dbReference type="EMBL" id="MBP0601130.1"/>
    </source>
</evidence>
<evidence type="ECO:0000313" key="3">
    <source>
        <dbReference type="Proteomes" id="UP000666661"/>
    </source>
</evidence>